<proteinExistence type="predicted"/>
<evidence type="ECO:0000256" key="4">
    <source>
        <dbReference type="SAM" id="MobiDB-lite"/>
    </source>
</evidence>
<dbReference type="SUPFAM" id="SSF48452">
    <property type="entry name" value="TPR-like"/>
    <property type="match status" value="1"/>
</dbReference>
<evidence type="ECO:0000256" key="3">
    <source>
        <dbReference type="PROSITE-ProRule" id="PRU00339"/>
    </source>
</evidence>
<evidence type="ECO:0000313" key="7">
    <source>
        <dbReference type="Proteomes" id="UP000658514"/>
    </source>
</evidence>
<dbReference type="Pfam" id="PF13181">
    <property type="entry name" value="TPR_8"/>
    <property type="match status" value="1"/>
</dbReference>
<sequence length="1323" mass="150035">MLRRLFQWLKKLFQQHPFSSQKAGSINAVRGYGLANNAPPELTNADLELLFTQLLEGVQQARGRQWALKYLERMEHRIPDERWIDWLLSFGERLLNSPAPNHQLAARLIQLGELGIGRIGDLAYDIGLSLLKRNSATEYEEIEEPDRHQHRAMDSSRPENNHLNSPGQELIRNLGDRLWDYDDDETEILPIPEMNTVEETWTGNFGEVVWEYQAEDVEIPRHPTLLDPGDDDEIANLFDLFSEPDAPENEPTTPITNLNPAKPESRQTPPPEAAKQNPPRQESRQTPPPEVAKQNPPRQESRQTPPPEVVKQNPPRQESRQTPPPEVAKQNPPTPEPSHTQARDNNGLTPPPETPSQPPETGTWDTSLTKLEPSVAQAFDELLVRLDQSTSLVQELASELAIQRQNSQIIPQPKIDRAQAWFYQGLQQARTGDLAGAIASYNAAIEIKPDAYEYWFNRALTLFHLENFTEAIASYDRAIELKPDFHKAWYNRGGILGELGDFAAAVTSFEQVIALKPDFPEAWSSRGLALMKLGQLWEAIASYDQALVLQPLDPENWYYRGIALGVSEQYQEAIASYDKALEIEPNYYEVWIDRGVVLFNLGQWSEAIASWDKALSIHADFYLAWYNRGVALDNLGRREEAIDSYRKAIAIKPDFHVAWYNQAVALFYLEKYTEAIASYDSALQIKADYWEAWIGRGTAAGHISNPDALSGLFTNITAKNSALKQSGYEGKLASYEAGLKYVRPDTHPEGWGRLHLAMANSHYDQGKKHSPTRSYWQKAVAEYNQALLTLTSEDFPQLHLEVLQYLTKTLVGLGQTAQAQEFLQYGSELLQQLVSDPIRPDDSKKQLALKFAGLRQLIVDLAVDYGDLIEAWEIAEQGKNACLNWQLAGWQNQIDVLSYPQVQQLLNPQTAIIYWHISPTALHTFVLKDQAPSPILIFTPMQDAGVFSLGKTPMRLHEVPLPEAVRRFLAFESWLEDWNQQYQEYCSHTADKQNQSNHSWRMDMGQRLLALQDILNISSIIQELEGISHLILIPHRDLQKLPLHVLFENPALSPELLNIQANFTISYLPSVYTGLIGKSANIGDKHTQLFLSVENPHSTDYPPLKFAKLQAEIVSQMFPNSHRIQGGQANKNNVQNALEDEYNIFHFTGSIIHNGSEPKKSELALTDADKLTLEEIYQQSLVSYNLVNLSACETINNHNHSINSEYVSLVNAFLSGGASQVISTLWTVESIANDLAIIEFYRRLQPNKSAATTLAEVTAWLRELTARELTQWYEDLLNNLHPEDLRIRTHVATQMYRSSKLPPEQKLYSHPYYWAAFTITGRS</sequence>
<feature type="repeat" description="TPR" evidence="3">
    <location>
        <begin position="656"/>
        <end position="689"/>
    </location>
</feature>
<feature type="repeat" description="TPR" evidence="3">
    <location>
        <begin position="520"/>
        <end position="553"/>
    </location>
</feature>
<dbReference type="Pfam" id="PF00515">
    <property type="entry name" value="TPR_1"/>
    <property type="match status" value="2"/>
</dbReference>
<dbReference type="PANTHER" id="PTHR44858:SF1">
    <property type="entry name" value="UDP-N-ACETYLGLUCOSAMINE--PEPTIDE N-ACETYLGLUCOSAMINYLTRANSFERASE SPINDLY-RELATED"/>
    <property type="match status" value="1"/>
</dbReference>
<name>A0ABR8A556_9CYAN</name>
<feature type="compositionally biased region" description="Polar residues" evidence="4">
    <location>
        <begin position="337"/>
        <end position="348"/>
    </location>
</feature>
<evidence type="ECO:0000313" key="6">
    <source>
        <dbReference type="EMBL" id="MBD2195095.1"/>
    </source>
</evidence>
<keyword evidence="2 3" id="KW-0802">TPR repeat</keyword>
<comment type="caution">
    <text evidence="6">The sequence shown here is derived from an EMBL/GenBank/DDBJ whole genome shotgun (WGS) entry which is preliminary data.</text>
</comment>
<dbReference type="Proteomes" id="UP000658514">
    <property type="component" value="Unassembled WGS sequence"/>
</dbReference>
<dbReference type="SMART" id="SM00028">
    <property type="entry name" value="TPR"/>
    <property type="match status" value="8"/>
</dbReference>
<feature type="compositionally biased region" description="Basic and acidic residues" evidence="4">
    <location>
        <begin position="145"/>
        <end position="160"/>
    </location>
</feature>
<keyword evidence="7" id="KW-1185">Reference proteome</keyword>
<evidence type="ECO:0000256" key="2">
    <source>
        <dbReference type="ARBA" id="ARBA00022803"/>
    </source>
</evidence>
<dbReference type="Pfam" id="PF12770">
    <property type="entry name" value="CHAT"/>
    <property type="match status" value="1"/>
</dbReference>
<accession>A0ABR8A556</accession>
<feature type="repeat" description="TPR" evidence="3">
    <location>
        <begin position="418"/>
        <end position="451"/>
    </location>
</feature>
<reference evidence="6 7" key="1">
    <citation type="journal article" date="2020" name="ISME J.">
        <title>Comparative genomics reveals insights into cyanobacterial evolution and habitat adaptation.</title>
        <authorList>
            <person name="Chen M.Y."/>
            <person name="Teng W.K."/>
            <person name="Zhao L."/>
            <person name="Hu C.X."/>
            <person name="Zhou Y.K."/>
            <person name="Han B.P."/>
            <person name="Song L.R."/>
            <person name="Shu W.S."/>
        </authorList>
    </citation>
    <scope>NUCLEOTIDE SEQUENCE [LARGE SCALE GENOMIC DNA]</scope>
    <source>
        <strain evidence="6 7">FACHB-288</strain>
    </source>
</reference>
<gene>
    <name evidence="6" type="ORF">H6G24_06225</name>
</gene>
<keyword evidence="1" id="KW-0677">Repeat</keyword>
<dbReference type="Pfam" id="PF13432">
    <property type="entry name" value="TPR_16"/>
    <property type="match status" value="2"/>
</dbReference>
<organism evidence="6 7">
    <name type="scientific">Calothrix parietina FACHB-288</name>
    <dbReference type="NCBI Taxonomy" id="2692896"/>
    <lineage>
        <taxon>Bacteria</taxon>
        <taxon>Bacillati</taxon>
        <taxon>Cyanobacteriota</taxon>
        <taxon>Cyanophyceae</taxon>
        <taxon>Nostocales</taxon>
        <taxon>Calotrichaceae</taxon>
        <taxon>Calothrix</taxon>
    </lineage>
</organism>
<feature type="repeat" description="TPR" evidence="3">
    <location>
        <begin position="588"/>
        <end position="621"/>
    </location>
</feature>
<feature type="repeat" description="TPR" evidence="3">
    <location>
        <begin position="486"/>
        <end position="519"/>
    </location>
</feature>
<protein>
    <submittedName>
        <fullName evidence="6">Tetratricopeptide repeat protein</fullName>
    </submittedName>
</protein>
<feature type="domain" description="CHAT" evidence="5">
    <location>
        <begin position="1020"/>
        <end position="1321"/>
    </location>
</feature>
<feature type="repeat" description="TPR" evidence="3">
    <location>
        <begin position="452"/>
        <end position="485"/>
    </location>
</feature>
<feature type="compositionally biased region" description="Pro residues" evidence="4">
    <location>
        <begin position="349"/>
        <end position="358"/>
    </location>
</feature>
<dbReference type="InterPro" id="IPR011990">
    <property type="entry name" value="TPR-like_helical_dom_sf"/>
</dbReference>
<feature type="compositionally biased region" description="Pro residues" evidence="4">
    <location>
        <begin position="322"/>
        <end position="336"/>
    </location>
</feature>
<feature type="repeat" description="TPR" evidence="3">
    <location>
        <begin position="622"/>
        <end position="655"/>
    </location>
</feature>
<dbReference type="InterPro" id="IPR024983">
    <property type="entry name" value="CHAT_dom"/>
</dbReference>
<dbReference type="RefSeq" id="WP_190539012.1">
    <property type="nucleotide sequence ID" value="NZ_CAWPNO010000106.1"/>
</dbReference>
<dbReference type="Gene3D" id="1.25.40.10">
    <property type="entry name" value="Tetratricopeptide repeat domain"/>
    <property type="match status" value="2"/>
</dbReference>
<evidence type="ECO:0000259" key="5">
    <source>
        <dbReference type="Pfam" id="PF12770"/>
    </source>
</evidence>
<feature type="region of interest" description="Disordered" evidence="4">
    <location>
        <begin position="242"/>
        <end position="366"/>
    </location>
</feature>
<feature type="repeat" description="TPR" evidence="3">
    <location>
        <begin position="554"/>
        <end position="587"/>
    </location>
</feature>
<dbReference type="InterPro" id="IPR050498">
    <property type="entry name" value="Ycf3"/>
</dbReference>
<dbReference type="PROSITE" id="PS50293">
    <property type="entry name" value="TPR_REGION"/>
    <property type="match status" value="2"/>
</dbReference>
<feature type="compositionally biased region" description="Polar residues" evidence="4">
    <location>
        <begin position="250"/>
        <end position="259"/>
    </location>
</feature>
<dbReference type="PANTHER" id="PTHR44858">
    <property type="entry name" value="TETRATRICOPEPTIDE REPEAT PROTEIN 6"/>
    <property type="match status" value="1"/>
</dbReference>
<dbReference type="InterPro" id="IPR019734">
    <property type="entry name" value="TPR_rpt"/>
</dbReference>
<dbReference type="PROSITE" id="PS50005">
    <property type="entry name" value="TPR"/>
    <property type="match status" value="8"/>
</dbReference>
<evidence type="ECO:0000256" key="1">
    <source>
        <dbReference type="ARBA" id="ARBA00022737"/>
    </source>
</evidence>
<dbReference type="EMBL" id="JACJQH010000007">
    <property type="protein sequence ID" value="MBD2195095.1"/>
    <property type="molecule type" value="Genomic_DNA"/>
</dbReference>
<feature type="region of interest" description="Disordered" evidence="4">
    <location>
        <begin position="141"/>
        <end position="168"/>
    </location>
</feature>